<name>A0A1Q3EPB2_LENED</name>
<sequence>MGAQYAKTSKNTFRNMALGFTGAMFVAAFALYASKKHVDGRRKADLESYEAELARRPQNSSQPSTTSKA</sequence>
<evidence type="ECO:0000256" key="1">
    <source>
        <dbReference type="SAM" id="Phobius"/>
    </source>
</evidence>
<dbReference type="Proteomes" id="UP000188533">
    <property type="component" value="Unassembled WGS sequence"/>
</dbReference>
<reference evidence="2 3" key="2">
    <citation type="submission" date="2017-02" db="EMBL/GenBank/DDBJ databases">
        <title>A genome survey and senescence transcriptome analysis in Lentinula edodes.</title>
        <authorList>
            <person name="Sakamoto Y."/>
            <person name="Nakade K."/>
            <person name="Sato S."/>
            <person name="Yoshida Y."/>
            <person name="Miyazaki K."/>
            <person name="Natsume S."/>
            <person name="Konno N."/>
        </authorList>
    </citation>
    <scope>NUCLEOTIDE SEQUENCE [LARGE SCALE GENOMIC DNA]</scope>
    <source>
        <strain evidence="2 3">NBRC 111202</strain>
    </source>
</reference>
<comment type="caution">
    <text evidence="2">The sequence shown here is derived from an EMBL/GenBank/DDBJ whole genome shotgun (WGS) entry which is preliminary data.</text>
</comment>
<dbReference type="AlphaFoldDB" id="A0A1Q3EPB2"/>
<evidence type="ECO:0000313" key="3">
    <source>
        <dbReference type="Proteomes" id="UP000188533"/>
    </source>
</evidence>
<proteinExistence type="predicted"/>
<organism evidence="2 3">
    <name type="scientific">Lentinula edodes</name>
    <name type="common">Shiitake mushroom</name>
    <name type="synonym">Lentinus edodes</name>
    <dbReference type="NCBI Taxonomy" id="5353"/>
    <lineage>
        <taxon>Eukaryota</taxon>
        <taxon>Fungi</taxon>
        <taxon>Dikarya</taxon>
        <taxon>Basidiomycota</taxon>
        <taxon>Agaricomycotina</taxon>
        <taxon>Agaricomycetes</taxon>
        <taxon>Agaricomycetidae</taxon>
        <taxon>Agaricales</taxon>
        <taxon>Marasmiineae</taxon>
        <taxon>Omphalotaceae</taxon>
        <taxon>Lentinula</taxon>
    </lineage>
</organism>
<reference evidence="2 3" key="1">
    <citation type="submission" date="2016-08" db="EMBL/GenBank/DDBJ databases">
        <authorList>
            <consortium name="Lentinula edodes genome sequencing consortium"/>
            <person name="Sakamoto Y."/>
            <person name="Nakade K."/>
            <person name="Sato S."/>
            <person name="Yoshida Y."/>
            <person name="Miyazaki K."/>
            <person name="Natsume S."/>
            <person name="Konno N."/>
        </authorList>
    </citation>
    <scope>NUCLEOTIDE SEQUENCE [LARGE SCALE GENOMIC DNA]</scope>
    <source>
        <strain evidence="2 3">NBRC 111202</strain>
    </source>
</reference>
<keyword evidence="1" id="KW-0812">Transmembrane</keyword>
<keyword evidence="1" id="KW-0472">Membrane</keyword>
<evidence type="ECO:0000313" key="2">
    <source>
        <dbReference type="EMBL" id="GAW09042.1"/>
    </source>
</evidence>
<keyword evidence="3" id="KW-1185">Reference proteome</keyword>
<gene>
    <name evidence="2" type="ORF">LENED_011169</name>
</gene>
<protein>
    <submittedName>
        <fullName evidence="2">Uncharacterized protein</fullName>
    </submittedName>
</protein>
<keyword evidence="1" id="KW-1133">Transmembrane helix</keyword>
<accession>A0A1Q3EPB2</accession>
<feature type="transmembrane region" description="Helical" evidence="1">
    <location>
        <begin position="12"/>
        <end position="33"/>
    </location>
</feature>
<dbReference type="EMBL" id="BDGU01000981">
    <property type="protein sequence ID" value="GAW09042.1"/>
    <property type="molecule type" value="Genomic_DNA"/>
</dbReference>